<dbReference type="RefSeq" id="WP_344811542.1">
    <property type="nucleotide sequence ID" value="NZ_BAAAYX010000003.1"/>
</dbReference>
<name>A0ABP7CYT7_9ACTN</name>
<accession>A0ABP7CYT7</accession>
<evidence type="ECO:0008006" key="3">
    <source>
        <dbReference type="Google" id="ProtNLM"/>
    </source>
</evidence>
<reference evidence="2" key="1">
    <citation type="journal article" date="2019" name="Int. J. Syst. Evol. Microbiol.">
        <title>The Global Catalogue of Microorganisms (GCM) 10K type strain sequencing project: providing services to taxonomists for standard genome sequencing and annotation.</title>
        <authorList>
            <consortium name="The Broad Institute Genomics Platform"/>
            <consortium name="The Broad Institute Genome Sequencing Center for Infectious Disease"/>
            <person name="Wu L."/>
            <person name="Ma J."/>
        </authorList>
    </citation>
    <scope>NUCLEOTIDE SEQUENCE [LARGE SCALE GENOMIC DNA]</scope>
    <source>
        <strain evidence="2">JCM 16548</strain>
    </source>
</reference>
<sequence length="225" mass="25818">MGLRDDAPVWARWRSTPVDPYRIVRHWLDETVAARQVTQVIERVLEFSTDPARWEVLRPAAAYYVAANMDVDVELSVSVPISALQLLAYFRFVSDRGLYSNKKWNDDLTTEDQLRMLLDDIHADLAVHPHFTHLDAVQRRLAQNAPPRDALGVVIKMRNTVTHPSKDKPATFSPYEWFEAGMHARYWLCLSLLNLIGYDDDIAAAMESQPPWTGQLRRPPWAPNA</sequence>
<comment type="caution">
    <text evidence="1">The sequence shown here is derived from an EMBL/GenBank/DDBJ whole genome shotgun (WGS) entry which is preliminary data.</text>
</comment>
<dbReference type="EMBL" id="BAAAYX010000003">
    <property type="protein sequence ID" value="GAA3698471.1"/>
    <property type="molecule type" value="Genomic_DNA"/>
</dbReference>
<evidence type="ECO:0000313" key="1">
    <source>
        <dbReference type="EMBL" id="GAA3698471.1"/>
    </source>
</evidence>
<organism evidence="1 2">
    <name type="scientific">Microlunatus aurantiacus</name>
    <dbReference type="NCBI Taxonomy" id="446786"/>
    <lineage>
        <taxon>Bacteria</taxon>
        <taxon>Bacillati</taxon>
        <taxon>Actinomycetota</taxon>
        <taxon>Actinomycetes</taxon>
        <taxon>Propionibacteriales</taxon>
        <taxon>Propionibacteriaceae</taxon>
        <taxon>Microlunatus</taxon>
    </lineage>
</organism>
<keyword evidence="2" id="KW-1185">Reference proteome</keyword>
<gene>
    <name evidence="1" type="ORF">GCM10022204_13510</name>
</gene>
<dbReference type="Proteomes" id="UP001500051">
    <property type="component" value="Unassembled WGS sequence"/>
</dbReference>
<protein>
    <recommendedName>
        <fullName evidence="3">ApeA N-terminal domain-containing protein</fullName>
    </recommendedName>
</protein>
<proteinExistence type="predicted"/>
<evidence type="ECO:0000313" key="2">
    <source>
        <dbReference type="Proteomes" id="UP001500051"/>
    </source>
</evidence>